<dbReference type="AlphaFoldDB" id="A0A812IU23"/>
<dbReference type="Proteomes" id="UP000649617">
    <property type="component" value="Unassembled WGS sequence"/>
</dbReference>
<keyword evidence="3" id="KW-1185">Reference proteome</keyword>
<proteinExistence type="predicted"/>
<accession>A0A812IU23</accession>
<feature type="non-terminal residue" evidence="2">
    <location>
        <position position="1"/>
    </location>
</feature>
<feature type="region of interest" description="Disordered" evidence="1">
    <location>
        <begin position="84"/>
        <end position="217"/>
    </location>
</feature>
<organism evidence="2 3">
    <name type="scientific">Symbiodinium pilosum</name>
    <name type="common">Dinoflagellate</name>
    <dbReference type="NCBI Taxonomy" id="2952"/>
    <lineage>
        <taxon>Eukaryota</taxon>
        <taxon>Sar</taxon>
        <taxon>Alveolata</taxon>
        <taxon>Dinophyceae</taxon>
        <taxon>Suessiales</taxon>
        <taxon>Symbiodiniaceae</taxon>
        <taxon>Symbiodinium</taxon>
    </lineage>
</organism>
<feature type="compositionally biased region" description="Basic and acidic residues" evidence="1">
    <location>
        <begin position="121"/>
        <end position="155"/>
    </location>
</feature>
<comment type="caution">
    <text evidence="2">The sequence shown here is derived from an EMBL/GenBank/DDBJ whole genome shotgun (WGS) entry which is preliminary data.</text>
</comment>
<name>A0A812IU23_SYMPI</name>
<evidence type="ECO:0000313" key="3">
    <source>
        <dbReference type="Proteomes" id="UP000649617"/>
    </source>
</evidence>
<dbReference type="OrthoDB" id="448400at2759"/>
<dbReference type="EMBL" id="CAJNIZ010000804">
    <property type="protein sequence ID" value="CAE7175677.1"/>
    <property type="molecule type" value="Genomic_DNA"/>
</dbReference>
<feature type="compositionally biased region" description="Basic and acidic residues" evidence="1">
    <location>
        <begin position="181"/>
        <end position="196"/>
    </location>
</feature>
<gene>
    <name evidence="2" type="ORF">SPIL2461_LOCUS896</name>
</gene>
<protein>
    <submittedName>
        <fullName evidence="2">Uncharacterized protein</fullName>
    </submittedName>
</protein>
<sequence>TWDEVDEVVHRAFSEGRVGDRAANLNLADLVANLTEIAGVESLGDSDGLPPSPCRGLARLECLTPRPFYLPNQEAAKAWLTVHAPAPDERTPASRSAGARSEGPEEPPGPDSAVEEGEEGTPPKEDAEAKEEARDEGSLPKEVSEVQEEAPKEPDAGEEEAPGKPDASPADEEEVEPPVDTADKAEEDVTVKKDESKTDDEEEVGKADAGEEPAEES</sequence>
<evidence type="ECO:0000256" key="1">
    <source>
        <dbReference type="SAM" id="MobiDB-lite"/>
    </source>
</evidence>
<reference evidence="2" key="1">
    <citation type="submission" date="2021-02" db="EMBL/GenBank/DDBJ databases">
        <authorList>
            <person name="Dougan E. K."/>
            <person name="Rhodes N."/>
            <person name="Thang M."/>
            <person name="Chan C."/>
        </authorList>
    </citation>
    <scope>NUCLEOTIDE SEQUENCE</scope>
</reference>
<evidence type="ECO:0000313" key="2">
    <source>
        <dbReference type="EMBL" id="CAE7175677.1"/>
    </source>
</evidence>